<dbReference type="SUPFAM" id="SSF51206">
    <property type="entry name" value="cAMP-binding domain-like"/>
    <property type="match status" value="1"/>
</dbReference>
<feature type="region of interest" description="Disordered" evidence="5">
    <location>
        <begin position="457"/>
        <end position="485"/>
    </location>
</feature>
<evidence type="ECO:0000256" key="2">
    <source>
        <dbReference type="ARBA" id="ARBA00022692"/>
    </source>
</evidence>
<dbReference type="SUPFAM" id="SSF50182">
    <property type="entry name" value="Sm-like ribonucleoproteins"/>
    <property type="match status" value="1"/>
</dbReference>
<evidence type="ECO:0000256" key="4">
    <source>
        <dbReference type="ARBA" id="ARBA00023136"/>
    </source>
</evidence>
<dbReference type="InterPro" id="IPR018490">
    <property type="entry name" value="cNMP-bd_dom_sf"/>
</dbReference>
<comment type="subcellular location">
    <subcellularLocation>
        <location evidence="1">Membrane</location>
    </subcellularLocation>
</comment>
<evidence type="ECO:0000256" key="5">
    <source>
        <dbReference type="SAM" id="MobiDB-lite"/>
    </source>
</evidence>
<dbReference type="PANTHER" id="PTHR30566">
    <property type="entry name" value="YNAI-RELATED MECHANOSENSITIVE ION CHANNEL"/>
    <property type="match status" value="1"/>
</dbReference>
<feature type="transmembrane region" description="Helical" evidence="6">
    <location>
        <begin position="81"/>
        <end position="106"/>
    </location>
</feature>
<dbReference type="Gene3D" id="2.30.30.60">
    <property type="match status" value="1"/>
</dbReference>
<dbReference type="Proteomes" id="UP001500767">
    <property type="component" value="Unassembled WGS sequence"/>
</dbReference>
<dbReference type="Gene3D" id="2.60.120.10">
    <property type="entry name" value="Jelly Rolls"/>
    <property type="match status" value="1"/>
</dbReference>
<feature type="compositionally biased region" description="Basic and acidic residues" evidence="5">
    <location>
        <begin position="457"/>
        <end position="474"/>
    </location>
</feature>
<feature type="transmembrane region" description="Helical" evidence="6">
    <location>
        <begin position="118"/>
        <end position="142"/>
    </location>
</feature>
<dbReference type="Pfam" id="PF00924">
    <property type="entry name" value="MS_channel_2nd"/>
    <property type="match status" value="1"/>
</dbReference>
<dbReference type="EMBL" id="BAAAYR010000007">
    <property type="protein sequence ID" value="GAA3580271.1"/>
    <property type="molecule type" value="Genomic_DNA"/>
</dbReference>
<keyword evidence="2 6" id="KW-0812">Transmembrane</keyword>
<accession>A0ABP6YCH3</accession>
<dbReference type="PROSITE" id="PS50042">
    <property type="entry name" value="CNMP_BINDING_3"/>
    <property type="match status" value="1"/>
</dbReference>
<keyword evidence="3 6" id="KW-1133">Transmembrane helix</keyword>
<keyword evidence="9" id="KW-1185">Reference proteome</keyword>
<feature type="transmembrane region" description="Helical" evidence="6">
    <location>
        <begin position="148"/>
        <end position="177"/>
    </location>
</feature>
<dbReference type="InterPro" id="IPR000595">
    <property type="entry name" value="cNMP-bd_dom"/>
</dbReference>
<dbReference type="PANTHER" id="PTHR30566:SF25">
    <property type="entry name" value="INNER MEMBRANE PROTEIN"/>
    <property type="match status" value="1"/>
</dbReference>
<evidence type="ECO:0000256" key="1">
    <source>
        <dbReference type="ARBA" id="ARBA00004370"/>
    </source>
</evidence>
<keyword evidence="4 6" id="KW-0472">Membrane</keyword>
<protein>
    <submittedName>
        <fullName evidence="8">Mechanosensitive ion channel family protein</fullName>
    </submittedName>
</protein>
<organism evidence="8 9">
    <name type="scientific">Microlunatus spumicola</name>
    <dbReference type="NCBI Taxonomy" id="81499"/>
    <lineage>
        <taxon>Bacteria</taxon>
        <taxon>Bacillati</taxon>
        <taxon>Actinomycetota</taxon>
        <taxon>Actinomycetes</taxon>
        <taxon>Propionibacteriales</taxon>
        <taxon>Propionibacteriaceae</taxon>
        <taxon>Microlunatus</taxon>
    </lineage>
</organism>
<dbReference type="InterPro" id="IPR014710">
    <property type="entry name" value="RmlC-like_jellyroll"/>
</dbReference>
<evidence type="ECO:0000256" key="3">
    <source>
        <dbReference type="ARBA" id="ARBA00022989"/>
    </source>
</evidence>
<feature type="transmembrane region" description="Helical" evidence="6">
    <location>
        <begin position="12"/>
        <end position="29"/>
    </location>
</feature>
<dbReference type="CDD" id="cd00038">
    <property type="entry name" value="CAP_ED"/>
    <property type="match status" value="1"/>
</dbReference>
<evidence type="ECO:0000256" key="6">
    <source>
        <dbReference type="SAM" id="Phobius"/>
    </source>
</evidence>
<feature type="transmembrane region" description="Helical" evidence="6">
    <location>
        <begin position="49"/>
        <end position="69"/>
    </location>
</feature>
<dbReference type="InterPro" id="IPR006685">
    <property type="entry name" value="MscS_channel_2nd"/>
</dbReference>
<gene>
    <name evidence="8" type="ORF">GCM10022197_42590</name>
</gene>
<feature type="domain" description="Cyclic nucleotide-binding" evidence="7">
    <location>
        <begin position="343"/>
        <end position="435"/>
    </location>
</feature>
<evidence type="ECO:0000259" key="7">
    <source>
        <dbReference type="PROSITE" id="PS50042"/>
    </source>
</evidence>
<proteinExistence type="predicted"/>
<reference evidence="9" key="1">
    <citation type="journal article" date="2019" name="Int. J. Syst. Evol. Microbiol.">
        <title>The Global Catalogue of Microorganisms (GCM) 10K type strain sequencing project: providing services to taxonomists for standard genome sequencing and annotation.</title>
        <authorList>
            <consortium name="The Broad Institute Genomics Platform"/>
            <consortium name="The Broad Institute Genome Sequencing Center for Infectious Disease"/>
            <person name="Wu L."/>
            <person name="Ma J."/>
        </authorList>
    </citation>
    <scope>NUCLEOTIDE SEQUENCE [LARGE SCALE GENOMIC DNA]</scope>
    <source>
        <strain evidence="9">JCM 16540</strain>
    </source>
</reference>
<sequence>MPVSDLTQQPWFAWAVLVVVGLPVLTIVLTEVEARLVRRRSSMARPVRLLRAFILPVGALLVLLTQIPNTVVSNEGGVVKITATVLGLMVLVFVLSGLNTALFLNASAASWRGRMPSIFIDIVRIIIIGVGLAVLLSVVWGADVGGLFAALGVTSIVLGLILQNALGSIVGGLLLLFEQPFQLGDWIEYGKVRGRIVGVNWRAVHIEVDNGIQIVPNSSLAEGAFTNLSRPTTHYVETVAVTFTENDPPRDVIDLCNEVARGLPRLAPGHEPSTVRTGAGTYATSVPLVTFADSGEANAELLTRLWYAARRANLALNGADIWQGESTADVEVLLRRAASRLRLDPDGLEGLAARMDLERWAPGEVLQRVGQVPTAMRWVSGGVVSLRVPAPLGGELAVLNLGTGDLIGQTALTRTGTPWSLTAVSEVTVLVVPYDVLTDLVRQDNRLARELGQEIDQRKEAVDAARAQTEDTASRRATSGAAERA</sequence>
<evidence type="ECO:0000313" key="8">
    <source>
        <dbReference type="EMBL" id="GAA3580271.1"/>
    </source>
</evidence>
<dbReference type="InterPro" id="IPR010920">
    <property type="entry name" value="LSM_dom_sf"/>
</dbReference>
<comment type="caution">
    <text evidence="8">The sequence shown here is derived from an EMBL/GenBank/DDBJ whole genome shotgun (WGS) entry which is preliminary data.</text>
</comment>
<evidence type="ECO:0000313" key="9">
    <source>
        <dbReference type="Proteomes" id="UP001500767"/>
    </source>
</evidence>
<name>A0ABP6YCH3_9ACTN</name>
<dbReference type="Pfam" id="PF00027">
    <property type="entry name" value="cNMP_binding"/>
    <property type="match status" value="1"/>
</dbReference>
<dbReference type="InterPro" id="IPR023408">
    <property type="entry name" value="MscS_beta-dom_sf"/>
</dbReference>